<name>A0A9Q1HFM9_HOLLE</name>
<protein>
    <submittedName>
        <fullName evidence="2">Uncharacterized protein</fullName>
    </submittedName>
</protein>
<feature type="region of interest" description="Disordered" evidence="1">
    <location>
        <begin position="676"/>
        <end position="772"/>
    </location>
</feature>
<feature type="compositionally biased region" description="Polar residues" evidence="1">
    <location>
        <begin position="711"/>
        <end position="725"/>
    </location>
</feature>
<sequence length="920" mass="100716">MYPTGYTPRSGNFSNCYPKPGYETNMPSIHSTVPGTGYGATSPYRTSWGSQSISFENPGAKMTQSSEVFDSRSSVGKQVNGYSAESGWVCNSATDQRMCYGECKRSGRMCATCQEYAQYNYGMQTFNSRCSSQMVSAPYPQRHPIWQEGQTMAPQKFSPNNGYHLPRSNSEPLAYAMNGYNSSYQQTNSSHWGSKTVPPGDPIRRSNSWYNNGYSHGQHNQGRCAETDNWQSYRMSSCDINSQKMKAQMRPMAGGTMGPHHRNNAMTQQSSHFNSSMNWNNHMNIPEMTNSHCAISQDRLLSNRPTCANRPGHLQTRGCSFPTTPPSNAYGVVATSKPMGSCQLSQVPHPVVSSPPRPQRTATFWDGPSPITKQGVELEKFQYTSTNNEPSVGNTNSQFHQSNLNGQSPLNIAQTCPGIPQNCDLSARAWQNDIVDLNSTGCEVNDKARIFSAELEKLARLSQTFDGDELDFSNATGNTTVLPNTDTSGTSDAVRTNLAPSHVPTREESCFDEPVPSNTFSPRSTDFNNLEQNKLPCVSEANILPQQIHDNTQCGDTNHDTRPPGSSSVTSADSPTEEGDGRKLKTKHTDYLDQTSDVNPYGSQNCIAALSASCRKMIADMDKPEKDLDQSGQGQAVAQQPMCVPSFPDGSPNGITNSSCYGRPYTAPSHPHSFPVDPYSLHYPQVSHTSTLNGTVSEKSRRGRKRKNAVSRGSGQSVNRSYENQESCKKSLNAVAPSSQESFGKDFEGPPRSPQRHGSDTDLGNISPTFSDGPVSFDMLESVFSPDTSLPSATNDFSTILETSNTHLSHSFSDFGHVSPPSVAKTNPNNGNIVSSTRCLSTNVTSCQPASTAPNSKERHPLEILKDQIKIQRQQFSLDGPLENGPVDFNEKNNNKSDRSGELKSIHHDVNDNHVIEARS</sequence>
<feature type="compositionally biased region" description="Basic and acidic residues" evidence="1">
    <location>
        <begin position="889"/>
        <end position="920"/>
    </location>
</feature>
<feature type="compositionally biased region" description="Polar residues" evidence="1">
    <location>
        <begin position="686"/>
        <end position="697"/>
    </location>
</feature>
<dbReference type="AlphaFoldDB" id="A0A9Q1HFM9"/>
<reference evidence="2" key="1">
    <citation type="submission" date="2021-10" db="EMBL/GenBank/DDBJ databases">
        <title>Tropical sea cucumber genome reveals ecological adaptation and Cuvierian tubules defense mechanism.</title>
        <authorList>
            <person name="Chen T."/>
        </authorList>
    </citation>
    <scope>NUCLEOTIDE SEQUENCE</scope>
    <source>
        <strain evidence="2">Nanhai2018</strain>
        <tissue evidence="2">Muscle</tissue>
    </source>
</reference>
<feature type="region of interest" description="Disordered" evidence="1">
    <location>
        <begin position="344"/>
        <end position="371"/>
    </location>
</feature>
<feature type="region of interest" description="Disordered" evidence="1">
    <location>
        <begin position="877"/>
        <end position="920"/>
    </location>
</feature>
<feature type="compositionally biased region" description="Polar residues" evidence="1">
    <location>
        <begin position="564"/>
        <end position="574"/>
    </location>
</feature>
<feature type="region of interest" description="Disordered" evidence="1">
    <location>
        <begin position="550"/>
        <end position="588"/>
    </location>
</feature>
<accession>A0A9Q1HFM9</accession>
<evidence type="ECO:0000256" key="1">
    <source>
        <dbReference type="SAM" id="MobiDB-lite"/>
    </source>
</evidence>
<dbReference type="OrthoDB" id="10594994at2759"/>
<comment type="caution">
    <text evidence="2">The sequence shown here is derived from an EMBL/GenBank/DDBJ whole genome shotgun (WGS) entry which is preliminary data.</text>
</comment>
<feature type="region of interest" description="Disordered" evidence="1">
    <location>
        <begin position="501"/>
        <end position="527"/>
    </location>
</feature>
<feature type="region of interest" description="Disordered" evidence="1">
    <location>
        <begin position="624"/>
        <end position="659"/>
    </location>
</feature>
<dbReference type="Proteomes" id="UP001152320">
    <property type="component" value="Chromosome 4"/>
</dbReference>
<evidence type="ECO:0000313" key="2">
    <source>
        <dbReference type="EMBL" id="KAJ8043288.1"/>
    </source>
</evidence>
<feature type="compositionally biased region" description="Basic and acidic residues" evidence="1">
    <location>
        <begin position="579"/>
        <end position="588"/>
    </location>
</feature>
<keyword evidence="3" id="KW-1185">Reference proteome</keyword>
<evidence type="ECO:0000313" key="3">
    <source>
        <dbReference type="Proteomes" id="UP001152320"/>
    </source>
</evidence>
<feature type="compositionally biased region" description="Polar residues" evidence="1">
    <location>
        <begin position="516"/>
        <end position="527"/>
    </location>
</feature>
<dbReference type="EMBL" id="JAIZAY010000004">
    <property type="protein sequence ID" value="KAJ8043288.1"/>
    <property type="molecule type" value="Genomic_DNA"/>
</dbReference>
<organism evidence="2 3">
    <name type="scientific">Holothuria leucospilota</name>
    <name type="common">Black long sea cucumber</name>
    <name type="synonym">Mertensiothuria leucospilota</name>
    <dbReference type="NCBI Taxonomy" id="206669"/>
    <lineage>
        <taxon>Eukaryota</taxon>
        <taxon>Metazoa</taxon>
        <taxon>Echinodermata</taxon>
        <taxon>Eleutherozoa</taxon>
        <taxon>Echinozoa</taxon>
        <taxon>Holothuroidea</taxon>
        <taxon>Aspidochirotacea</taxon>
        <taxon>Aspidochirotida</taxon>
        <taxon>Holothuriidae</taxon>
        <taxon>Holothuria</taxon>
    </lineage>
</organism>
<gene>
    <name evidence="2" type="ORF">HOLleu_10312</name>
</gene>
<proteinExistence type="predicted"/>